<proteinExistence type="inferred from homology"/>
<dbReference type="PANTHER" id="PTHR47167:SF8">
    <property type="entry name" value="SERINE_THREONINE-PROTEIN KINASE TAO1"/>
    <property type="match status" value="1"/>
</dbReference>
<evidence type="ECO:0000256" key="2">
    <source>
        <dbReference type="ARBA" id="ARBA00008874"/>
    </source>
</evidence>
<comment type="catalytic activity">
    <reaction evidence="13">
        <text>L-threonyl-[protein] + ATP = O-phospho-L-threonyl-[protein] + ADP + H(+)</text>
        <dbReference type="Rhea" id="RHEA:46608"/>
        <dbReference type="Rhea" id="RHEA-COMP:11060"/>
        <dbReference type="Rhea" id="RHEA-COMP:11605"/>
        <dbReference type="ChEBI" id="CHEBI:15378"/>
        <dbReference type="ChEBI" id="CHEBI:30013"/>
        <dbReference type="ChEBI" id="CHEBI:30616"/>
        <dbReference type="ChEBI" id="CHEBI:61977"/>
        <dbReference type="ChEBI" id="CHEBI:456216"/>
        <dbReference type="EC" id="2.7.11.1"/>
    </reaction>
</comment>
<dbReference type="InterPro" id="IPR000719">
    <property type="entry name" value="Prot_kinase_dom"/>
</dbReference>
<comment type="similarity">
    <text evidence="2">Belongs to the protein kinase superfamily. STE Ser/Thr protein kinase family. STE20 subfamily.</text>
</comment>
<evidence type="ECO:0000256" key="13">
    <source>
        <dbReference type="ARBA" id="ARBA00047899"/>
    </source>
</evidence>
<dbReference type="SUPFAM" id="SSF56112">
    <property type="entry name" value="Protein kinase-like (PK-like)"/>
    <property type="match status" value="1"/>
</dbReference>
<dbReference type="InterPro" id="IPR051234">
    <property type="entry name" value="TAO_STE20_kinase"/>
</dbReference>
<dbReference type="Pfam" id="PF00069">
    <property type="entry name" value="Pkinase"/>
    <property type="match status" value="1"/>
</dbReference>
<feature type="domain" description="Protein kinase" evidence="16">
    <location>
        <begin position="28"/>
        <end position="118"/>
    </location>
</feature>
<keyword evidence="12" id="KW-0234">DNA repair</keyword>
<dbReference type="InterPro" id="IPR011009">
    <property type="entry name" value="Kinase-like_dom_sf"/>
</dbReference>
<evidence type="ECO:0000313" key="17">
    <source>
        <dbReference type="Ensembl" id="ENSGWIP00000008102.1"/>
    </source>
</evidence>
<dbReference type="GO" id="GO:0051493">
    <property type="term" value="P:regulation of cytoskeleton organization"/>
    <property type="evidence" value="ECO:0007669"/>
    <property type="project" value="TreeGrafter"/>
</dbReference>
<keyword evidence="7 15" id="KW-0547">Nucleotide-binding</keyword>
<keyword evidence="8" id="KW-0227">DNA damage</keyword>
<evidence type="ECO:0000256" key="6">
    <source>
        <dbReference type="ARBA" id="ARBA00022679"/>
    </source>
</evidence>
<dbReference type="GO" id="GO:0006281">
    <property type="term" value="P:DNA repair"/>
    <property type="evidence" value="ECO:0007669"/>
    <property type="project" value="UniProtKB-KW"/>
</dbReference>
<name>A0A8C5DKC0_GOUWI</name>
<dbReference type="PROSITE" id="PS50011">
    <property type="entry name" value="PROTEIN_KINASE_DOM"/>
    <property type="match status" value="1"/>
</dbReference>
<reference evidence="17" key="2">
    <citation type="submission" date="2025-08" db="UniProtKB">
        <authorList>
            <consortium name="Ensembl"/>
        </authorList>
    </citation>
    <scope>IDENTIFICATION</scope>
</reference>
<evidence type="ECO:0000256" key="14">
    <source>
        <dbReference type="ARBA" id="ARBA00048679"/>
    </source>
</evidence>
<dbReference type="GO" id="GO:0004674">
    <property type="term" value="F:protein serine/threonine kinase activity"/>
    <property type="evidence" value="ECO:0007669"/>
    <property type="project" value="UniProtKB-KW"/>
</dbReference>
<protein>
    <recommendedName>
        <fullName evidence="3">non-specific serine/threonine protein kinase</fullName>
        <ecNumber evidence="3">2.7.11.1</ecNumber>
    </recommendedName>
</protein>
<keyword evidence="9" id="KW-0418">Kinase</keyword>
<organism evidence="17 18">
    <name type="scientific">Gouania willdenowi</name>
    <name type="common">Blunt-snouted clingfish</name>
    <name type="synonym">Lepadogaster willdenowi</name>
    <dbReference type="NCBI Taxonomy" id="441366"/>
    <lineage>
        <taxon>Eukaryota</taxon>
        <taxon>Metazoa</taxon>
        <taxon>Chordata</taxon>
        <taxon>Craniata</taxon>
        <taxon>Vertebrata</taxon>
        <taxon>Euteleostomi</taxon>
        <taxon>Actinopterygii</taxon>
        <taxon>Neopterygii</taxon>
        <taxon>Teleostei</taxon>
        <taxon>Neoteleostei</taxon>
        <taxon>Acanthomorphata</taxon>
        <taxon>Ovalentaria</taxon>
        <taxon>Blenniimorphae</taxon>
        <taxon>Blenniiformes</taxon>
        <taxon>Gobiesocoidei</taxon>
        <taxon>Gobiesocidae</taxon>
        <taxon>Gobiesocinae</taxon>
        <taxon>Gouania</taxon>
    </lineage>
</organism>
<evidence type="ECO:0000313" key="18">
    <source>
        <dbReference type="Proteomes" id="UP000694680"/>
    </source>
</evidence>
<evidence type="ECO:0000256" key="8">
    <source>
        <dbReference type="ARBA" id="ARBA00022763"/>
    </source>
</evidence>
<evidence type="ECO:0000256" key="4">
    <source>
        <dbReference type="ARBA" id="ARBA00022490"/>
    </source>
</evidence>
<evidence type="ECO:0000256" key="5">
    <source>
        <dbReference type="ARBA" id="ARBA00022527"/>
    </source>
</evidence>
<evidence type="ECO:0000256" key="3">
    <source>
        <dbReference type="ARBA" id="ARBA00012513"/>
    </source>
</evidence>
<keyword evidence="5" id="KW-0723">Serine/threonine-protein kinase</keyword>
<comment type="catalytic activity">
    <reaction evidence="14">
        <text>L-seryl-[protein] + ATP = O-phospho-L-seryl-[protein] + ADP + H(+)</text>
        <dbReference type="Rhea" id="RHEA:17989"/>
        <dbReference type="Rhea" id="RHEA-COMP:9863"/>
        <dbReference type="Rhea" id="RHEA-COMP:11604"/>
        <dbReference type="ChEBI" id="CHEBI:15378"/>
        <dbReference type="ChEBI" id="CHEBI:29999"/>
        <dbReference type="ChEBI" id="CHEBI:30616"/>
        <dbReference type="ChEBI" id="CHEBI:83421"/>
        <dbReference type="ChEBI" id="CHEBI:456216"/>
        <dbReference type="EC" id="2.7.11.1"/>
    </reaction>
</comment>
<evidence type="ECO:0000256" key="11">
    <source>
        <dbReference type="ARBA" id="ARBA00023054"/>
    </source>
</evidence>
<accession>A0A8C5DKC0</accession>
<dbReference type="PROSITE" id="PS00107">
    <property type="entry name" value="PROTEIN_KINASE_ATP"/>
    <property type="match status" value="1"/>
</dbReference>
<keyword evidence="4" id="KW-0963">Cytoplasm</keyword>
<dbReference type="EC" id="2.7.11.1" evidence="3"/>
<dbReference type="Proteomes" id="UP000694680">
    <property type="component" value="Chromosome 14"/>
</dbReference>
<dbReference type="GO" id="GO:0005524">
    <property type="term" value="F:ATP binding"/>
    <property type="evidence" value="ECO:0007669"/>
    <property type="project" value="UniProtKB-UniRule"/>
</dbReference>
<feature type="binding site" evidence="15">
    <location>
        <position position="58"/>
    </location>
    <ligand>
        <name>ATP</name>
        <dbReference type="ChEBI" id="CHEBI:30616"/>
    </ligand>
</feature>
<reference evidence="17" key="1">
    <citation type="submission" date="2020-06" db="EMBL/GenBank/DDBJ databases">
        <authorList>
            <consortium name="Wellcome Sanger Institute Data Sharing"/>
        </authorList>
    </citation>
    <scope>NUCLEOTIDE SEQUENCE [LARGE SCALE GENOMIC DNA]</scope>
</reference>
<evidence type="ECO:0000256" key="7">
    <source>
        <dbReference type="ARBA" id="ARBA00022741"/>
    </source>
</evidence>
<evidence type="ECO:0000259" key="16">
    <source>
        <dbReference type="PROSITE" id="PS50011"/>
    </source>
</evidence>
<evidence type="ECO:0000256" key="1">
    <source>
        <dbReference type="ARBA" id="ARBA00004496"/>
    </source>
</evidence>
<comment type="subcellular location">
    <subcellularLocation>
        <location evidence="1">Cytoplasm</location>
    </subcellularLocation>
</comment>
<dbReference type="PANTHER" id="PTHR47167">
    <property type="entry name" value="SERINE/THREONINE-PROTEIN KINASE TAO1-LIKE PROTEIN"/>
    <property type="match status" value="1"/>
</dbReference>
<reference evidence="17" key="3">
    <citation type="submission" date="2025-09" db="UniProtKB">
        <authorList>
            <consortium name="Ensembl"/>
        </authorList>
    </citation>
    <scope>IDENTIFICATION</scope>
</reference>
<dbReference type="Gene3D" id="3.30.200.20">
    <property type="entry name" value="Phosphorylase Kinase, domain 1"/>
    <property type="match status" value="1"/>
</dbReference>
<keyword evidence="11" id="KW-0175">Coiled coil</keyword>
<sequence length="118" mass="13458">MPASVKAGSLKDPDVAELFFKEDPEKLFSDLREIGHGSFGAVYFARDVRTNEVVAIKKMSYSGKQSNEKWQDIIKEVKFLQRIRHPNSIEYKGCYLREHTAWVSGMFSCSSLPDDLLP</sequence>
<evidence type="ECO:0000256" key="15">
    <source>
        <dbReference type="PROSITE-ProRule" id="PRU10141"/>
    </source>
</evidence>
<evidence type="ECO:0000256" key="12">
    <source>
        <dbReference type="ARBA" id="ARBA00023204"/>
    </source>
</evidence>
<keyword evidence="6" id="KW-0808">Transferase</keyword>
<evidence type="ECO:0000256" key="9">
    <source>
        <dbReference type="ARBA" id="ARBA00022777"/>
    </source>
</evidence>
<dbReference type="GO" id="GO:0005737">
    <property type="term" value="C:cytoplasm"/>
    <property type="evidence" value="ECO:0007669"/>
    <property type="project" value="UniProtKB-SubCell"/>
</dbReference>
<dbReference type="AlphaFoldDB" id="A0A8C5DKC0"/>
<dbReference type="FunFam" id="3.30.200.20:FF:000029">
    <property type="entry name" value="Serine/threonine-protein kinase TAO2, putative"/>
    <property type="match status" value="1"/>
</dbReference>
<dbReference type="InterPro" id="IPR017441">
    <property type="entry name" value="Protein_kinase_ATP_BS"/>
</dbReference>
<dbReference type="Ensembl" id="ENSGWIT00000009053.1">
    <property type="protein sequence ID" value="ENSGWIP00000008102.1"/>
    <property type="gene ID" value="ENSGWIG00000004766.1"/>
</dbReference>
<evidence type="ECO:0000256" key="10">
    <source>
        <dbReference type="ARBA" id="ARBA00022840"/>
    </source>
</evidence>
<keyword evidence="10 15" id="KW-0067">ATP-binding</keyword>
<keyword evidence="18" id="KW-1185">Reference proteome</keyword>